<dbReference type="EMBL" id="CP018911">
    <property type="protein sequence ID" value="AZU04273.1"/>
    <property type="molecule type" value="Genomic_DNA"/>
</dbReference>
<keyword evidence="2" id="KW-1185">Reference proteome</keyword>
<reference evidence="1 2" key="1">
    <citation type="submission" date="2016-12" db="EMBL/GenBank/DDBJ databases">
        <title>The genome of dimorphic prosthecate Glycocaulis alkaliphilus 6b-8t, isolated from crude oil dictates its adaptability in petroleum environments.</title>
        <authorList>
            <person name="Wu X.-L."/>
            <person name="Geng S."/>
        </authorList>
    </citation>
    <scope>NUCLEOTIDE SEQUENCE [LARGE SCALE GENOMIC DNA]</scope>
    <source>
        <strain evidence="1 2">6B-8</strain>
    </source>
</reference>
<accession>A0A3T0EA14</accession>
<name>A0A3T0EA14_9PROT</name>
<dbReference type="AlphaFoldDB" id="A0A3T0EA14"/>
<evidence type="ECO:0000313" key="2">
    <source>
        <dbReference type="Proteomes" id="UP000286954"/>
    </source>
</evidence>
<organism evidence="1 2">
    <name type="scientific">Glycocaulis alkaliphilus</name>
    <dbReference type="NCBI Taxonomy" id="1434191"/>
    <lineage>
        <taxon>Bacteria</taxon>
        <taxon>Pseudomonadati</taxon>
        <taxon>Pseudomonadota</taxon>
        <taxon>Alphaproteobacteria</taxon>
        <taxon>Maricaulales</taxon>
        <taxon>Maricaulaceae</taxon>
        <taxon>Glycocaulis</taxon>
    </lineage>
</organism>
<dbReference type="InterPro" id="IPR007060">
    <property type="entry name" value="FtsL/DivIC"/>
</dbReference>
<dbReference type="Pfam" id="PF04977">
    <property type="entry name" value="DivIC"/>
    <property type="match status" value="1"/>
</dbReference>
<dbReference type="Proteomes" id="UP000286954">
    <property type="component" value="Chromosome"/>
</dbReference>
<protein>
    <submittedName>
        <fullName evidence="1">Septum formation initiator</fullName>
    </submittedName>
</protein>
<dbReference type="KEGG" id="gak:X907_1742"/>
<proteinExistence type="predicted"/>
<evidence type="ECO:0000313" key="1">
    <source>
        <dbReference type="EMBL" id="AZU04273.1"/>
    </source>
</evidence>
<gene>
    <name evidence="1" type="ORF">X907_1742</name>
</gene>
<sequence>MEAGMNALKRFILIGLMVGVLGYVAHHAFFSERGFVQQATVAARIAQAEAELAEVRAERIRLEDRAARLSPNSGELDLDYVEERARVVLNFAHPHEIIVRLEPQPIAY</sequence>